<comment type="caution">
    <text evidence="1">The sequence shown here is derived from an EMBL/GenBank/DDBJ whole genome shotgun (WGS) entry which is preliminary data.</text>
</comment>
<accession>A0AAE0GB01</accession>
<evidence type="ECO:0000313" key="2">
    <source>
        <dbReference type="Proteomes" id="UP001190700"/>
    </source>
</evidence>
<organism evidence="1 2">
    <name type="scientific">Cymbomonas tetramitiformis</name>
    <dbReference type="NCBI Taxonomy" id="36881"/>
    <lineage>
        <taxon>Eukaryota</taxon>
        <taxon>Viridiplantae</taxon>
        <taxon>Chlorophyta</taxon>
        <taxon>Pyramimonadophyceae</taxon>
        <taxon>Pyramimonadales</taxon>
        <taxon>Pyramimonadaceae</taxon>
        <taxon>Cymbomonas</taxon>
    </lineage>
</organism>
<dbReference type="Proteomes" id="UP001190700">
    <property type="component" value="Unassembled WGS sequence"/>
</dbReference>
<dbReference type="EMBL" id="LGRX02007540">
    <property type="protein sequence ID" value="KAK3274764.1"/>
    <property type="molecule type" value="Genomic_DNA"/>
</dbReference>
<evidence type="ECO:0000313" key="1">
    <source>
        <dbReference type="EMBL" id="KAK3274764.1"/>
    </source>
</evidence>
<protein>
    <submittedName>
        <fullName evidence="1">Uncharacterized protein</fullName>
    </submittedName>
</protein>
<keyword evidence="2" id="KW-1185">Reference proteome</keyword>
<reference evidence="1 2" key="1">
    <citation type="journal article" date="2015" name="Genome Biol. Evol.">
        <title>Comparative Genomics of a Bacterivorous Green Alga Reveals Evolutionary Causalities and Consequences of Phago-Mixotrophic Mode of Nutrition.</title>
        <authorList>
            <person name="Burns J.A."/>
            <person name="Paasch A."/>
            <person name="Narechania A."/>
            <person name="Kim E."/>
        </authorList>
    </citation>
    <scope>NUCLEOTIDE SEQUENCE [LARGE SCALE GENOMIC DNA]</scope>
    <source>
        <strain evidence="1 2">PLY_AMNH</strain>
    </source>
</reference>
<gene>
    <name evidence="1" type="ORF">CYMTET_17072</name>
</gene>
<dbReference type="AlphaFoldDB" id="A0AAE0GB01"/>
<proteinExistence type="predicted"/>
<sequence length="153" mass="17673">MSQEQYYAWQDRVILPFIYLIVNTTRKQAKPKEQVEVSLSGMSIFQKTVTPFVTADSATNFVKTRRWATRILFLLITSRSYPSPFLSLRSKYENAIQYSRPSGSTARHFYPGGSISDRIGRPFFVIATCERAMSAWLESQQREKWSDAENQAL</sequence>
<name>A0AAE0GB01_9CHLO</name>